<accession>A0ABS2V4Y1</accession>
<feature type="region of interest" description="Disordered" evidence="1">
    <location>
        <begin position="234"/>
        <end position="253"/>
    </location>
</feature>
<sequence length="478" mass="51944">MADKTAVMQESWPKVLEAVKRRRRFTWILLNQNANVLSYDGVMLTLRWINQNGMDHFVDSGSLSVLQEGLEEILGRPTAIESVVGDRPGSLTRLTSAGPALQVQVSVPVTAPEPSTQAAEQATSILHRVLGQTAFLMYEQGHGQGAALLADVERVELAPGNQVGGGQDAVFITPPYLVHRFTAEVIAAIRPVLTHVAGRYGLEISGVSAAPALPEVGDDWRQVLQARLASAAEKASGAPAAEESSPLGHEDLVEDRPSGCTRYAKTTRRRCCRPAAEWPAYDDLPSPVAACFSHLTPKEREACQQARDRSRQEFNARWKAELAERAVQGDKPEPRPLVQRPCTGRCTSQEIAWGRDSDGASVSCAHCDDWVCVGCGRARVESMLDFCADCLRGDALFDLESEPDQHDDDEVATDPHPHARLTALVNDLVHATGSTYREVNAGLNRRIGLRSRAGAGEQVIRRAARAARAWLDELDASG</sequence>
<comment type="caution">
    <text evidence="2">The sequence shown here is derived from an EMBL/GenBank/DDBJ whole genome shotgun (WGS) entry which is preliminary data.</text>
</comment>
<name>A0ABS2V4Y1_9ACTN</name>
<protein>
    <submittedName>
        <fullName evidence="2">Uncharacterized protein</fullName>
    </submittedName>
</protein>
<gene>
    <name evidence="2" type="ORF">JE024_40590</name>
</gene>
<organism evidence="2 3">
    <name type="scientific">Streptomyces zhihengii</name>
    <dbReference type="NCBI Taxonomy" id="1818004"/>
    <lineage>
        <taxon>Bacteria</taxon>
        <taxon>Bacillati</taxon>
        <taxon>Actinomycetota</taxon>
        <taxon>Actinomycetes</taxon>
        <taxon>Kitasatosporales</taxon>
        <taxon>Streptomycetaceae</taxon>
        <taxon>Streptomyces</taxon>
    </lineage>
</organism>
<proteinExistence type="predicted"/>
<keyword evidence="3" id="KW-1185">Reference proteome</keyword>
<feature type="compositionally biased region" description="Low complexity" evidence="1">
    <location>
        <begin position="234"/>
        <end position="245"/>
    </location>
</feature>
<dbReference type="RefSeq" id="WP_205379002.1">
    <property type="nucleotide sequence ID" value="NZ_JAFEJA010000004.1"/>
</dbReference>
<evidence type="ECO:0000313" key="2">
    <source>
        <dbReference type="EMBL" id="MBM9624820.1"/>
    </source>
</evidence>
<reference evidence="2 3" key="1">
    <citation type="journal article" date="2016" name="Arch. Microbiol.">
        <title>Streptomyces zhihengii sp. nov., isolated from rhizospheric soil of Psammosilene tunicoides.</title>
        <authorList>
            <person name="Huang M.J."/>
            <person name="Fei J.J."/>
            <person name="Salam N."/>
            <person name="Kim C.J."/>
            <person name="Hozzein W.N."/>
            <person name="Xiao M."/>
            <person name="Huang H.Q."/>
            <person name="Li W.J."/>
        </authorList>
    </citation>
    <scope>NUCLEOTIDE SEQUENCE [LARGE SCALE GENOMIC DNA]</scope>
    <source>
        <strain evidence="2 3">YIM T102</strain>
    </source>
</reference>
<keyword evidence="2" id="KW-0614">Plasmid</keyword>
<geneLocation type="plasmid" evidence="2">
    <name>unnamed2</name>
</geneLocation>
<dbReference type="Proteomes" id="UP000664109">
    <property type="component" value="Unassembled WGS sequence"/>
</dbReference>
<evidence type="ECO:0000256" key="1">
    <source>
        <dbReference type="SAM" id="MobiDB-lite"/>
    </source>
</evidence>
<dbReference type="EMBL" id="JAFEJA010000004">
    <property type="protein sequence ID" value="MBM9624820.1"/>
    <property type="molecule type" value="Genomic_DNA"/>
</dbReference>
<evidence type="ECO:0000313" key="3">
    <source>
        <dbReference type="Proteomes" id="UP000664109"/>
    </source>
</evidence>